<dbReference type="GO" id="GO:0003824">
    <property type="term" value="F:catalytic activity"/>
    <property type="evidence" value="ECO:0007669"/>
    <property type="project" value="InterPro"/>
</dbReference>
<dbReference type="PRINTS" id="PR00332">
    <property type="entry name" value="HISTRIAD"/>
</dbReference>
<dbReference type="EMBL" id="PEZH01000026">
    <property type="protein sequence ID" value="PIS15137.1"/>
    <property type="molecule type" value="Genomic_DNA"/>
</dbReference>
<accession>A0A2H0WR76</accession>
<evidence type="ECO:0000259" key="4">
    <source>
        <dbReference type="PROSITE" id="PS51084"/>
    </source>
</evidence>
<name>A0A2H0WR76_9BACT</name>
<protein>
    <recommendedName>
        <fullName evidence="4">HIT domain-containing protein</fullName>
    </recommendedName>
</protein>
<dbReference type="CDD" id="cd01277">
    <property type="entry name" value="HINT_subgroup"/>
    <property type="match status" value="1"/>
</dbReference>
<dbReference type="InterPro" id="IPR036265">
    <property type="entry name" value="HIT-like_sf"/>
</dbReference>
<evidence type="ECO:0000313" key="6">
    <source>
        <dbReference type="Proteomes" id="UP000231282"/>
    </source>
</evidence>
<feature type="active site" description="Tele-AMP-histidine intermediate" evidence="1">
    <location>
        <position position="100"/>
    </location>
</feature>
<evidence type="ECO:0000256" key="1">
    <source>
        <dbReference type="PIRSR" id="PIRSR601310-1"/>
    </source>
</evidence>
<feature type="short sequence motif" description="Histidine triad motif" evidence="2 3">
    <location>
        <begin position="98"/>
        <end position="102"/>
    </location>
</feature>
<gene>
    <name evidence="5" type="ORF">COT63_01505</name>
</gene>
<dbReference type="InterPro" id="IPR019808">
    <property type="entry name" value="Histidine_triad_CS"/>
</dbReference>
<dbReference type="PROSITE" id="PS51084">
    <property type="entry name" value="HIT_2"/>
    <property type="match status" value="1"/>
</dbReference>
<dbReference type="Pfam" id="PF01230">
    <property type="entry name" value="HIT"/>
    <property type="match status" value="1"/>
</dbReference>
<dbReference type="Gene3D" id="3.30.428.10">
    <property type="entry name" value="HIT-like"/>
    <property type="match status" value="1"/>
</dbReference>
<sequence length="134" mass="15165">MSSPCIFCQIVNGKIPAEKIYEDNNTLAFLDINPLCRGHVLVIPKKHYENIFDLPSKELINLIATAQKIAQMIKKNLGATGINLLHASGKDAQQSVFHFHIHVVPRYPNDGLNTWPSSRYQEKDLRKVKKALCQ</sequence>
<dbReference type="SUPFAM" id="SSF54197">
    <property type="entry name" value="HIT-like"/>
    <property type="match status" value="1"/>
</dbReference>
<comment type="caution">
    <text evidence="5">The sequence shown here is derived from an EMBL/GenBank/DDBJ whole genome shotgun (WGS) entry which is preliminary data.</text>
</comment>
<evidence type="ECO:0000256" key="3">
    <source>
        <dbReference type="PROSITE-ProRule" id="PRU00464"/>
    </source>
</evidence>
<dbReference type="Proteomes" id="UP000231282">
    <property type="component" value="Unassembled WGS sequence"/>
</dbReference>
<dbReference type="PROSITE" id="PS00892">
    <property type="entry name" value="HIT_1"/>
    <property type="match status" value="1"/>
</dbReference>
<dbReference type="PANTHER" id="PTHR46648:SF1">
    <property type="entry name" value="ADENOSINE 5'-MONOPHOSPHORAMIDASE HNT1"/>
    <property type="match status" value="1"/>
</dbReference>
<dbReference type="InterPro" id="IPR001310">
    <property type="entry name" value="Histidine_triad_HIT"/>
</dbReference>
<evidence type="ECO:0000256" key="2">
    <source>
        <dbReference type="PIRSR" id="PIRSR601310-3"/>
    </source>
</evidence>
<dbReference type="PANTHER" id="PTHR46648">
    <property type="entry name" value="HIT FAMILY PROTEIN 1"/>
    <property type="match status" value="1"/>
</dbReference>
<dbReference type="AlphaFoldDB" id="A0A2H0WR76"/>
<dbReference type="GO" id="GO:0009117">
    <property type="term" value="P:nucleotide metabolic process"/>
    <property type="evidence" value="ECO:0007669"/>
    <property type="project" value="TreeGrafter"/>
</dbReference>
<feature type="domain" description="HIT" evidence="4">
    <location>
        <begin position="6"/>
        <end position="113"/>
    </location>
</feature>
<dbReference type="InterPro" id="IPR039384">
    <property type="entry name" value="HINT"/>
</dbReference>
<dbReference type="InterPro" id="IPR011146">
    <property type="entry name" value="HIT-like"/>
</dbReference>
<reference evidence="6" key="1">
    <citation type="submission" date="2017-09" db="EMBL/GenBank/DDBJ databases">
        <title>Depth-based differentiation of microbial function through sediment-hosted aquifers and enrichment of novel symbionts in the deep terrestrial subsurface.</title>
        <authorList>
            <person name="Probst A.J."/>
            <person name="Ladd B."/>
            <person name="Jarett J.K."/>
            <person name="Geller-Mcgrath D.E."/>
            <person name="Sieber C.M.K."/>
            <person name="Emerson J.B."/>
            <person name="Anantharaman K."/>
            <person name="Thomas B.C."/>
            <person name="Malmstrom R."/>
            <person name="Stieglmeier M."/>
            <person name="Klingl A."/>
            <person name="Woyke T."/>
            <person name="Ryan C.M."/>
            <person name="Banfield J.F."/>
        </authorList>
    </citation>
    <scope>NUCLEOTIDE SEQUENCE [LARGE SCALE GENOMIC DNA]</scope>
</reference>
<evidence type="ECO:0000313" key="5">
    <source>
        <dbReference type="EMBL" id="PIS15137.1"/>
    </source>
</evidence>
<organism evidence="5 6">
    <name type="scientific">Candidatus Shapirobacteria bacterium CG09_land_8_20_14_0_10_38_17</name>
    <dbReference type="NCBI Taxonomy" id="1974884"/>
    <lineage>
        <taxon>Bacteria</taxon>
        <taxon>Candidatus Shapironibacteriota</taxon>
    </lineage>
</organism>
<proteinExistence type="predicted"/>